<evidence type="ECO:0000313" key="2">
    <source>
        <dbReference type="EMBL" id="KAG0571679.1"/>
    </source>
</evidence>
<organism evidence="2 3">
    <name type="scientific">Ceratodon purpureus</name>
    <name type="common">Fire moss</name>
    <name type="synonym">Dicranum purpureum</name>
    <dbReference type="NCBI Taxonomy" id="3225"/>
    <lineage>
        <taxon>Eukaryota</taxon>
        <taxon>Viridiplantae</taxon>
        <taxon>Streptophyta</taxon>
        <taxon>Embryophyta</taxon>
        <taxon>Bryophyta</taxon>
        <taxon>Bryophytina</taxon>
        <taxon>Bryopsida</taxon>
        <taxon>Dicranidae</taxon>
        <taxon>Pseudoditrichales</taxon>
        <taxon>Ditrichaceae</taxon>
        <taxon>Ceratodon</taxon>
    </lineage>
</organism>
<keyword evidence="1" id="KW-0732">Signal</keyword>
<reference evidence="2" key="1">
    <citation type="submission" date="2020-06" db="EMBL/GenBank/DDBJ databases">
        <title>WGS assembly of Ceratodon purpureus strain R40.</title>
        <authorList>
            <person name="Carey S.B."/>
            <person name="Jenkins J."/>
            <person name="Shu S."/>
            <person name="Lovell J.T."/>
            <person name="Sreedasyam A."/>
            <person name="Maumus F."/>
            <person name="Tiley G.P."/>
            <person name="Fernandez-Pozo N."/>
            <person name="Barry K."/>
            <person name="Chen C."/>
            <person name="Wang M."/>
            <person name="Lipzen A."/>
            <person name="Daum C."/>
            <person name="Saski C.A."/>
            <person name="Payton A.C."/>
            <person name="Mcbreen J.C."/>
            <person name="Conrad R.E."/>
            <person name="Kollar L.M."/>
            <person name="Olsson S."/>
            <person name="Huttunen S."/>
            <person name="Landis J.B."/>
            <person name="Wickett N.J."/>
            <person name="Johnson M.G."/>
            <person name="Rensing S.A."/>
            <person name="Grimwood J."/>
            <person name="Schmutz J."/>
            <person name="Mcdaniel S.F."/>
        </authorList>
    </citation>
    <scope>NUCLEOTIDE SEQUENCE</scope>
    <source>
        <strain evidence="2">R40</strain>
    </source>
</reference>
<dbReference type="Proteomes" id="UP000822688">
    <property type="component" value="Chromosome V"/>
</dbReference>
<evidence type="ECO:0000256" key="1">
    <source>
        <dbReference type="SAM" id="SignalP"/>
    </source>
</evidence>
<feature type="signal peptide" evidence="1">
    <location>
        <begin position="1"/>
        <end position="16"/>
    </location>
</feature>
<comment type="caution">
    <text evidence="2">The sequence shown here is derived from an EMBL/GenBank/DDBJ whole genome shotgun (WGS) entry which is preliminary data.</text>
</comment>
<evidence type="ECO:0000313" key="3">
    <source>
        <dbReference type="Proteomes" id="UP000822688"/>
    </source>
</evidence>
<feature type="chain" id="PRO_5035922572" evidence="1">
    <location>
        <begin position="17"/>
        <end position="64"/>
    </location>
</feature>
<accession>A0A8T0HLI4</accession>
<sequence length="64" mass="6936">MLKLRVLLSVLAVAFGVPESHQTLVRLLSPSLTSALNCEQLLGSNIVVSLENFPALVLSLLLYM</sequence>
<dbReference type="AlphaFoldDB" id="A0A8T0HLI4"/>
<dbReference type="EMBL" id="CM026426">
    <property type="protein sequence ID" value="KAG0571679.1"/>
    <property type="molecule type" value="Genomic_DNA"/>
</dbReference>
<name>A0A8T0HLI4_CERPU</name>
<gene>
    <name evidence="2" type="ORF">KC19_VG033600</name>
</gene>
<keyword evidence="3" id="KW-1185">Reference proteome</keyword>
<protein>
    <submittedName>
        <fullName evidence="2">Uncharacterized protein</fullName>
    </submittedName>
</protein>
<proteinExistence type="predicted"/>